<dbReference type="EMBL" id="QGTD01000013">
    <property type="protein sequence ID" value="PWU67573.1"/>
    <property type="molecule type" value="Genomic_DNA"/>
</dbReference>
<dbReference type="AlphaFoldDB" id="A0A317KWB0"/>
<protein>
    <submittedName>
        <fullName evidence="1">Uncharacterized protein</fullName>
    </submittedName>
</protein>
<evidence type="ECO:0000313" key="1">
    <source>
        <dbReference type="EMBL" id="PWU67573.1"/>
    </source>
</evidence>
<proteinExistence type="predicted"/>
<organism evidence="1 2">
    <name type="scientific">Gracilibacillus dipsosauri</name>
    <dbReference type="NCBI Taxonomy" id="178340"/>
    <lineage>
        <taxon>Bacteria</taxon>
        <taxon>Bacillati</taxon>
        <taxon>Bacillota</taxon>
        <taxon>Bacilli</taxon>
        <taxon>Bacillales</taxon>
        <taxon>Bacillaceae</taxon>
        <taxon>Gracilibacillus</taxon>
    </lineage>
</organism>
<dbReference type="Proteomes" id="UP000245624">
    <property type="component" value="Unassembled WGS sequence"/>
</dbReference>
<gene>
    <name evidence="1" type="ORF">DLJ74_14000</name>
</gene>
<evidence type="ECO:0000313" key="2">
    <source>
        <dbReference type="Proteomes" id="UP000245624"/>
    </source>
</evidence>
<dbReference type="RefSeq" id="WP_054787425.1">
    <property type="nucleotide sequence ID" value="NZ_JAJUIE010000169.1"/>
</dbReference>
<accession>A0A317KWB0</accession>
<reference evidence="1 2" key="1">
    <citation type="submission" date="2018-05" db="EMBL/GenBank/DDBJ databases">
        <title>Genomic analysis of Gracilibacillus dipsosauri DD1 reveals novel features of a salt-tolerant amylase.</title>
        <authorList>
            <person name="Deutch C.E."/>
            <person name="Yang S."/>
        </authorList>
    </citation>
    <scope>NUCLEOTIDE SEQUENCE [LARGE SCALE GENOMIC DNA]</scope>
    <source>
        <strain evidence="1 2">DD1</strain>
    </source>
</reference>
<comment type="caution">
    <text evidence="1">The sequence shown here is derived from an EMBL/GenBank/DDBJ whole genome shotgun (WGS) entry which is preliminary data.</text>
</comment>
<keyword evidence="2" id="KW-1185">Reference proteome</keyword>
<sequence length="129" mass="14572">MKKVKIIGASLIILMGILVTSGITFASQYHTYSGNVPRFGGNLFTPIHPAMDPKVQQVYLLTVENNAALYATVVDDNKRIHLGQEEVPLAIATWRRVRSNATNLRAIRVMLETRLTNPSTVYTKYRVRW</sequence>
<name>A0A317KWB0_9BACI</name>